<accession>A0A5Q4ZL84</accession>
<protein>
    <submittedName>
        <fullName evidence="1">Uncharacterized protein</fullName>
    </submittedName>
</protein>
<proteinExistence type="predicted"/>
<dbReference type="EMBL" id="LR721751">
    <property type="protein sequence ID" value="VVV05630.1"/>
    <property type="molecule type" value="Genomic_DNA"/>
</dbReference>
<sequence length="104" mass="12081">MIIFTINSISVLLDTIKLSDIEKHVFIFNDGLQAHHLKELVIKYEDFEVSGMYQRHEVGYKFHFHDGSMLEFTLTNGLIVVQSAIKIDIDKINTMPSELSEYYL</sequence>
<reference evidence="1" key="1">
    <citation type="submission" date="2019-09" db="EMBL/GenBank/DDBJ databases">
        <authorList>
            <person name="Hjerde E."/>
        </authorList>
    </citation>
    <scope>NUCLEOTIDE SEQUENCE</scope>
    <source>
        <strain evidence="1">06/09/160</strain>
    </source>
</reference>
<organism evidence="1">
    <name type="scientific">Aliivibrio wodanis</name>
    <dbReference type="NCBI Taxonomy" id="80852"/>
    <lineage>
        <taxon>Bacteria</taxon>
        <taxon>Pseudomonadati</taxon>
        <taxon>Pseudomonadota</taxon>
        <taxon>Gammaproteobacteria</taxon>
        <taxon>Vibrionales</taxon>
        <taxon>Vibrionaceae</taxon>
        <taxon>Aliivibrio</taxon>
    </lineage>
</organism>
<dbReference type="AlphaFoldDB" id="A0A5Q4ZL84"/>
<name>A0A5Q4ZL84_9GAMM</name>
<gene>
    <name evidence="1" type="ORF">AW0309160_03113</name>
</gene>
<evidence type="ECO:0000313" key="1">
    <source>
        <dbReference type="EMBL" id="VVV05630.1"/>
    </source>
</evidence>